<dbReference type="PANTHER" id="PTHR31319">
    <property type="entry name" value="ZINC FINGER PROTEIN CONSTANS-LIKE 4"/>
    <property type="match status" value="1"/>
</dbReference>
<accession>A0A9W7G5A8</accession>
<dbReference type="Pfam" id="PF06203">
    <property type="entry name" value="CCT"/>
    <property type="match status" value="1"/>
</dbReference>
<dbReference type="PROSITE" id="PS51017">
    <property type="entry name" value="CCT"/>
    <property type="match status" value="1"/>
</dbReference>
<dbReference type="Proteomes" id="UP001165065">
    <property type="component" value="Unassembled WGS sequence"/>
</dbReference>
<dbReference type="InterPro" id="IPR045281">
    <property type="entry name" value="CONSTANS-like"/>
</dbReference>
<proteinExistence type="predicted"/>
<dbReference type="EMBL" id="BRYA01000063">
    <property type="protein sequence ID" value="GMI36209.1"/>
    <property type="molecule type" value="Genomic_DNA"/>
</dbReference>
<feature type="compositionally biased region" description="Low complexity" evidence="3">
    <location>
        <begin position="295"/>
        <end position="304"/>
    </location>
</feature>
<protein>
    <recommendedName>
        <fullName evidence="4">CCT domain-containing protein</fullName>
    </recommendedName>
</protein>
<keyword evidence="2" id="KW-0539">Nucleus</keyword>
<comment type="caution">
    <text evidence="5">The sequence shown here is derived from an EMBL/GenBank/DDBJ whole genome shotgun (WGS) entry which is preliminary data.</text>
</comment>
<evidence type="ECO:0000256" key="2">
    <source>
        <dbReference type="ARBA" id="ARBA00023242"/>
    </source>
</evidence>
<feature type="compositionally biased region" description="Pro residues" evidence="3">
    <location>
        <begin position="1"/>
        <end position="10"/>
    </location>
</feature>
<dbReference type="GO" id="GO:0005634">
    <property type="term" value="C:nucleus"/>
    <property type="evidence" value="ECO:0007669"/>
    <property type="project" value="UniProtKB-SubCell"/>
</dbReference>
<feature type="domain" description="CCT" evidence="4">
    <location>
        <begin position="388"/>
        <end position="430"/>
    </location>
</feature>
<gene>
    <name evidence="5" type="ORF">TrCOL_g8081</name>
</gene>
<feature type="region of interest" description="Disordered" evidence="3">
    <location>
        <begin position="277"/>
        <end position="305"/>
    </location>
</feature>
<feature type="region of interest" description="Disordered" evidence="3">
    <location>
        <begin position="1"/>
        <end position="48"/>
    </location>
</feature>
<organism evidence="5 6">
    <name type="scientific">Triparma columacea</name>
    <dbReference type="NCBI Taxonomy" id="722753"/>
    <lineage>
        <taxon>Eukaryota</taxon>
        <taxon>Sar</taxon>
        <taxon>Stramenopiles</taxon>
        <taxon>Ochrophyta</taxon>
        <taxon>Bolidophyceae</taxon>
        <taxon>Parmales</taxon>
        <taxon>Triparmaceae</taxon>
        <taxon>Triparma</taxon>
    </lineage>
</organism>
<sequence>MSVMFPPPRSGKPVPGGDGTHLTIHKPDSTDFPVDDGMKTPTPRSRAFSLGNISVSDLEELFPESPDGKNSFRRTRVFSIDVDPDLEIDELDMSDQNLLAGGTFEVDFKVNRDRGMSFEFFAFQSDEAGEIGAISSITAGPRIELPTQNTVTFSSQIPPSSGIPRTPNRPRGDSIIFDPRSFEDGGIHETAALGVEVETPLKERIERRVLMEDSDEGETEDEYMARLALDARRHSSSSSQMIADSKISVSNVIDGDQLSRREKMKLQSIINKAKSAIASKVKPKRRKSTSPKPTPKSIPKKVVPATPPKKKKILVEKLVPPAVLTELAPDLYISSHAGDKVLVNSAVVLLTAALNNNLFTGVYDTSPFAALHTLNKEGRIGIYTPAQRKARVKKFHSKRKMRIWRKRIKYDCRKKLADSRPRIKGRFVKRQDVVQGNEGAVEIGVELFPEKGHD</sequence>
<evidence type="ECO:0000259" key="4">
    <source>
        <dbReference type="PROSITE" id="PS51017"/>
    </source>
</evidence>
<evidence type="ECO:0000256" key="1">
    <source>
        <dbReference type="ARBA" id="ARBA00004123"/>
    </source>
</evidence>
<evidence type="ECO:0000313" key="6">
    <source>
        <dbReference type="Proteomes" id="UP001165065"/>
    </source>
</evidence>
<comment type="subcellular location">
    <subcellularLocation>
        <location evidence="1">Nucleus</location>
    </subcellularLocation>
</comment>
<name>A0A9W7G5A8_9STRA</name>
<keyword evidence="6" id="KW-1185">Reference proteome</keyword>
<dbReference type="InterPro" id="IPR010402">
    <property type="entry name" value="CCT_domain"/>
</dbReference>
<reference evidence="6" key="1">
    <citation type="journal article" date="2023" name="Commun. Biol.">
        <title>Genome analysis of Parmales, the sister group of diatoms, reveals the evolutionary specialization of diatoms from phago-mixotrophs to photoautotrophs.</title>
        <authorList>
            <person name="Ban H."/>
            <person name="Sato S."/>
            <person name="Yoshikawa S."/>
            <person name="Yamada K."/>
            <person name="Nakamura Y."/>
            <person name="Ichinomiya M."/>
            <person name="Sato N."/>
            <person name="Blanc-Mathieu R."/>
            <person name="Endo H."/>
            <person name="Kuwata A."/>
            <person name="Ogata H."/>
        </authorList>
    </citation>
    <scope>NUCLEOTIDE SEQUENCE [LARGE SCALE GENOMIC DNA]</scope>
</reference>
<dbReference type="PANTHER" id="PTHR31319:SF77">
    <property type="entry name" value="ZINC FINGER PROTEIN CONSTANS-LIKE 4"/>
    <property type="match status" value="1"/>
</dbReference>
<evidence type="ECO:0000256" key="3">
    <source>
        <dbReference type="SAM" id="MobiDB-lite"/>
    </source>
</evidence>
<evidence type="ECO:0000313" key="5">
    <source>
        <dbReference type="EMBL" id="GMI36209.1"/>
    </source>
</evidence>
<dbReference type="AlphaFoldDB" id="A0A9W7G5A8"/>
<dbReference type="OrthoDB" id="153872at2759"/>